<protein>
    <submittedName>
        <fullName evidence="1">GIP protein</fullName>
    </submittedName>
</protein>
<gene>
    <name evidence="1" type="primary">GIP</name>
    <name evidence="1" type="ORF">SNAT2548_LOCUS33295</name>
</gene>
<organism evidence="1 2">
    <name type="scientific">Symbiodinium natans</name>
    <dbReference type="NCBI Taxonomy" id="878477"/>
    <lineage>
        <taxon>Eukaryota</taxon>
        <taxon>Sar</taxon>
        <taxon>Alveolata</taxon>
        <taxon>Dinophyceae</taxon>
        <taxon>Suessiales</taxon>
        <taxon>Symbiodiniaceae</taxon>
        <taxon>Symbiodinium</taxon>
    </lineage>
</organism>
<name>A0A812UUF4_9DINO</name>
<sequence length="596" mass="66880">MEYDLYTAMGETLDFMKVEFDSNRQKKMLLRNPVLYLVKKMQNSEVSMTRLTAAERELFVRAKAKEVESFIRNAAVRRCSDSEEIRKVYDSQRIVKARWVLTWKLVPPEEQSDAIKDARENLRTLHNTSGTKKAKARIVLLGFQHPNLLDPSFKTSSPTEATAADENLFTSGVAELREALGVGDEGIMKILRNIYGSTTAPRGVWPALHNKWTSLGAEAVLGESMRKGCQISFLPCHRRDGWTRGRLPPLGRHITSAEWLEVKKAVDGAYKWGMVKSGNYRHAGRDIATVPDVEGRFKIIVDQSYYIDGLQDVDMGPERLHGDDVLTKAEVAACRGALGALQWLAVQSQPQLAAGCNLPLTELLVTEGRTQTAREVQICEVRRQSFQLQFFQLSSARHWSELVFISMGDQAHNNRPKGDSTGGLLTMVAGPECRDGQVCRMALLSWRTWKLRRKAIGSNDAEVQAEAILEAEDQNFRVRLLWTELHGAGQHHHSRDDLVEATEKQVSLLKGVLCTDLRGGYDAVEMVASDYDLADALTKKRSECRNGLIRFLQTWLWTIAFDPTFTAAKKNKKVGSSAVGRIGNFLKRSSRKATIC</sequence>
<dbReference type="Proteomes" id="UP000604046">
    <property type="component" value="Unassembled WGS sequence"/>
</dbReference>
<accession>A0A812UUF4</accession>
<evidence type="ECO:0000313" key="1">
    <source>
        <dbReference type="EMBL" id="CAE7583669.1"/>
    </source>
</evidence>
<dbReference type="OrthoDB" id="406740at2759"/>
<reference evidence="1" key="1">
    <citation type="submission" date="2021-02" db="EMBL/GenBank/DDBJ databases">
        <authorList>
            <person name="Dougan E. K."/>
            <person name="Rhodes N."/>
            <person name="Thang M."/>
            <person name="Chan C."/>
        </authorList>
    </citation>
    <scope>NUCLEOTIDE SEQUENCE</scope>
</reference>
<comment type="caution">
    <text evidence="1">The sequence shown here is derived from an EMBL/GenBank/DDBJ whole genome shotgun (WGS) entry which is preliminary data.</text>
</comment>
<evidence type="ECO:0000313" key="2">
    <source>
        <dbReference type="Proteomes" id="UP000604046"/>
    </source>
</evidence>
<proteinExistence type="predicted"/>
<dbReference type="AlphaFoldDB" id="A0A812UUF4"/>
<keyword evidence="2" id="KW-1185">Reference proteome</keyword>
<dbReference type="EMBL" id="CAJNDS010002748">
    <property type="protein sequence ID" value="CAE7583669.1"/>
    <property type="molecule type" value="Genomic_DNA"/>
</dbReference>